<protein>
    <submittedName>
        <fullName evidence="4">Aspartyl protease family protein</fullName>
    </submittedName>
</protein>
<dbReference type="InterPro" id="IPR021109">
    <property type="entry name" value="Peptidase_aspartic_dom_sf"/>
</dbReference>
<comment type="caution">
    <text evidence="4">The sequence shown here is derived from an EMBL/GenBank/DDBJ whole genome shotgun (WGS) entry which is preliminary data.</text>
</comment>
<feature type="signal peptide" evidence="2">
    <location>
        <begin position="1"/>
        <end position="31"/>
    </location>
</feature>
<name>A0A420WJY8_9PROT</name>
<evidence type="ECO:0000256" key="2">
    <source>
        <dbReference type="SAM" id="SignalP"/>
    </source>
</evidence>
<gene>
    <name evidence="4" type="ORF">DES40_0528</name>
</gene>
<keyword evidence="4" id="KW-0645">Protease</keyword>
<dbReference type="SUPFAM" id="SSF50630">
    <property type="entry name" value="Acid proteases"/>
    <property type="match status" value="1"/>
</dbReference>
<dbReference type="InterPro" id="IPR011969">
    <property type="entry name" value="Clan_AA_Asp_peptidase_C"/>
</dbReference>
<proteinExistence type="predicted"/>
<dbReference type="RefSeq" id="WP_121099013.1">
    <property type="nucleotide sequence ID" value="NZ_RBII01000001.1"/>
</dbReference>
<keyword evidence="2" id="KW-0732">Signal</keyword>
<dbReference type="Gene3D" id="2.40.70.10">
    <property type="entry name" value="Acid Proteases"/>
    <property type="match status" value="1"/>
</dbReference>
<feature type="domain" description="Peptidase A2" evidence="3">
    <location>
        <begin position="84"/>
        <end position="163"/>
    </location>
</feature>
<evidence type="ECO:0000259" key="3">
    <source>
        <dbReference type="PROSITE" id="PS50175"/>
    </source>
</evidence>
<dbReference type="GO" id="GO:0006508">
    <property type="term" value="P:proteolysis"/>
    <property type="evidence" value="ECO:0007669"/>
    <property type="project" value="UniProtKB-KW"/>
</dbReference>
<dbReference type="InParanoid" id="A0A420WJY8"/>
<dbReference type="InterPro" id="IPR001995">
    <property type="entry name" value="Peptidase_A2_cat"/>
</dbReference>
<dbReference type="EMBL" id="RBII01000001">
    <property type="protein sequence ID" value="RKQ71215.1"/>
    <property type="molecule type" value="Genomic_DNA"/>
</dbReference>
<organism evidence="4 5">
    <name type="scientific">Litorimonas taeanensis</name>
    <dbReference type="NCBI Taxonomy" id="568099"/>
    <lineage>
        <taxon>Bacteria</taxon>
        <taxon>Pseudomonadati</taxon>
        <taxon>Pseudomonadota</taxon>
        <taxon>Alphaproteobacteria</taxon>
        <taxon>Maricaulales</taxon>
        <taxon>Robiginitomaculaceae</taxon>
    </lineage>
</organism>
<sequence length="181" mass="19262">MFMTVTPKFSISSLALQRLAIGFVLSLIVAACGTEAKQETATPATVETVKSKPKQIRSASVVTLRKNPADGQFWTQARVNTGTVRFLVDTGAGLVALTEIDAKKAGIKTRNLEYDVPISTAGGDNMAARITLDHISVGAISVKNVEALIVPKGLDISLLGMTYLGELQSVQANKNSLTLRF</sequence>
<evidence type="ECO:0000256" key="1">
    <source>
        <dbReference type="ARBA" id="ARBA00022801"/>
    </source>
</evidence>
<dbReference type="InterPro" id="IPR034122">
    <property type="entry name" value="Retropepsin-like_bacterial"/>
</dbReference>
<feature type="chain" id="PRO_5019550434" evidence="2">
    <location>
        <begin position="32"/>
        <end position="181"/>
    </location>
</feature>
<dbReference type="GO" id="GO:0004190">
    <property type="term" value="F:aspartic-type endopeptidase activity"/>
    <property type="evidence" value="ECO:0007669"/>
    <property type="project" value="InterPro"/>
</dbReference>
<keyword evidence="5" id="KW-1185">Reference proteome</keyword>
<accession>A0A420WJY8</accession>
<dbReference type="CDD" id="cd05483">
    <property type="entry name" value="retropepsin_like_bacteria"/>
    <property type="match status" value="1"/>
</dbReference>
<dbReference type="Proteomes" id="UP000282211">
    <property type="component" value="Unassembled WGS sequence"/>
</dbReference>
<dbReference type="NCBIfam" id="TIGR02281">
    <property type="entry name" value="clan_AA_DTGA"/>
    <property type="match status" value="1"/>
</dbReference>
<dbReference type="Pfam" id="PF13975">
    <property type="entry name" value="gag-asp_proteas"/>
    <property type="match status" value="1"/>
</dbReference>
<evidence type="ECO:0000313" key="4">
    <source>
        <dbReference type="EMBL" id="RKQ71215.1"/>
    </source>
</evidence>
<dbReference type="AlphaFoldDB" id="A0A420WJY8"/>
<dbReference type="OrthoDB" id="7595324at2"/>
<dbReference type="PROSITE" id="PS50175">
    <property type="entry name" value="ASP_PROT_RETROV"/>
    <property type="match status" value="1"/>
</dbReference>
<reference evidence="4 5" key="1">
    <citation type="submission" date="2018-10" db="EMBL/GenBank/DDBJ databases">
        <title>Genomic Encyclopedia of Type Strains, Phase IV (KMG-IV): sequencing the most valuable type-strain genomes for metagenomic binning, comparative biology and taxonomic classification.</title>
        <authorList>
            <person name="Goeker M."/>
        </authorList>
    </citation>
    <scope>NUCLEOTIDE SEQUENCE [LARGE SCALE GENOMIC DNA]</scope>
    <source>
        <strain evidence="4 5">DSM 22008</strain>
    </source>
</reference>
<keyword evidence="1" id="KW-0378">Hydrolase</keyword>
<evidence type="ECO:0000313" key="5">
    <source>
        <dbReference type="Proteomes" id="UP000282211"/>
    </source>
</evidence>